<dbReference type="PANTHER" id="PTHR34211">
    <property type="entry name" value="CALCINEURIN-LIKE METALLO-PHOSPHOESTERASE SUPERFAMILY PROTEIN"/>
    <property type="match status" value="1"/>
</dbReference>
<dbReference type="AlphaFoldDB" id="A0A5D2GN46"/>
<sequence length="185" mass="21371">MLLMELGLEIFIRHKLLATSGYHSLYQWYRSVESEHFPDPSGLRARMEQWIFGLYPACIKYFMSAFDVPELWLSPEAIFARMEYKRCLEGVLSYIMLQSSFTSGFSPTLWFLWCSEATCISALTGFIYTLTRHSLISELLITSHSHDSTSIVMVILKFSLLQSIRFQGNGCWILIGIWSRSSHNS</sequence>
<organism evidence="1 2">
    <name type="scientific">Gossypium darwinii</name>
    <name type="common">Darwin's cotton</name>
    <name type="synonym">Gossypium barbadense var. darwinii</name>
    <dbReference type="NCBI Taxonomy" id="34276"/>
    <lineage>
        <taxon>Eukaryota</taxon>
        <taxon>Viridiplantae</taxon>
        <taxon>Streptophyta</taxon>
        <taxon>Embryophyta</taxon>
        <taxon>Tracheophyta</taxon>
        <taxon>Spermatophyta</taxon>
        <taxon>Magnoliopsida</taxon>
        <taxon>eudicotyledons</taxon>
        <taxon>Gunneridae</taxon>
        <taxon>Pentapetalae</taxon>
        <taxon>rosids</taxon>
        <taxon>malvids</taxon>
        <taxon>Malvales</taxon>
        <taxon>Malvaceae</taxon>
        <taxon>Malvoideae</taxon>
        <taxon>Gossypium</taxon>
    </lineage>
</organism>
<name>A0A5D2GN46_GOSDA</name>
<dbReference type="PANTHER" id="PTHR34211:SF3">
    <property type="entry name" value="CALCINEURIN-LIKE METALLO-PHOSPHOESTERASE SUPERFAMILY PROTEIN"/>
    <property type="match status" value="1"/>
</dbReference>
<protein>
    <submittedName>
        <fullName evidence="1">Uncharacterized protein</fullName>
    </submittedName>
</protein>
<dbReference type="EMBL" id="CM017692">
    <property type="protein sequence ID" value="TYH19551.1"/>
    <property type="molecule type" value="Genomic_DNA"/>
</dbReference>
<gene>
    <name evidence="1" type="ORF">ES288_A05G360600v1</name>
</gene>
<proteinExistence type="predicted"/>
<evidence type="ECO:0000313" key="2">
    <source>
        <dbReference type="Proteomes" id="UP000323506"/>
    </source>
</evidence>
<keyword evidence="2" id="KW-1185">Reference proteome</keyword>
<evidence type="ECO:0000313" key="1">
    <source>
        <dbReference type="EMBL" id="TYH19551.1"/>
    </source>
</evidence>
<dbReference type="Proteomes" id="UP000323506">
    <property type="component" value="Chromosome A05"/>
</dbReference>
<accession>A0A5D2GN46</accession>
<reference evidence="1 2" key="1">
    <citation type="submission" date="2019-06" db="EMBL/GenBank/DDBJ databases">
        <title>WGS assembly of Gossypium darwinii.</title>
        <authorList>
            <person name="Chen Z.J."/>
            <person name="Sreedasyam A."/>
            <person name="Ando A."/>
            <person name="Song Q."/>
            <person name="De L."/>
            <person name="Hulse-Kemp A."/>
            <person name="Ding M."/>
            <person name="Ye W."/>
            <person name="Kirkbride R."/>
            <person name="Jenkins J."/>
            <person name="Plott C."/>
            <person name="Lovell J."/>
            <person name="Lin Y.-M."/>
            <person name="Vaughn R."/>
            <person name="Liu B."/>
            <person name="Li W."/>
            <person name="Simpson S."/>
            <person name="Scheffler B."/>
            <person name="Saski C."/>
            <person name="Grover C."/>
            <person name="Hu G."/>
            <person name="Conover J."/>
            <person name="Carlson J."/>
            <person name="Shu S."/>
            <person name="Boston L."/>
            <person name="Williams M."/>
            <person name="Peterson D."/>
            <person name="Mcgee K."/>
            <person name="Jones D."/>
            <person name="Wendel J."/>
            <person name="Stelly D."/>
            <person name="Grimwood J."/>
            <person name="Schmutz J."/>
        </authorList>
    </citation>
    <scope>NUCLEOTIDE SEQUENCE [LARGE SCALE GENOMIC DNA]</scope>
    <source>
        <strain evidence="1">1808015.09</strain>
    </source>
</reference>